<evidence type="ECO:0000256" key="2">
    <source>
        <dbReference type="ARBA" id="ARBA00022692"/>
    </source>
</evidence>
<dbReference type="EMBL" id="PFSI01000050">
    <property type="protein sequence ID" value="PJC24348.1"/>
    <property type="molecule type" value="Genomic_DNA"/>
</dbReference>
<feature type="transmembrane region" description="Helical" evidence="5">
    <location>
        <begin position="268"/>
        <end position="301"/>
    </location>
</feature>
<feature type="transmembrane region" description="Helical" evidence="5">
    <location>
        <begin position="307"/>
        <end position="329"/>
    </location>
</feature>
<proteinExistence type="predicted"/>
<accession>A0A2M8ENP7</accession>
<gene>
    <name evidence="7" type="ORF">CO057_03415</name>
</gene>
<evidence type="ECO:0000259" key="6">
    <source>
        <dbReference type="Pfam" id="PF04932"/>
    </source>
</evidence>
<evidence type="ECO:0000256" key="1">
    <source>
        <dbReference type="ARBA" id="ARBA00004141"/>
    </source>
</evidence>
<evidence type="ECO:0000256" key="3">
    <source>
        <dbReference type="ARBA" id="ARBA00022989"/>
    </source>
</evidence>
<feature type="domain" description="O-antigen ligase-related" evidence="6">
    <location>
        <begin position="270"/>
        <end position="437"/>
    </location>
</feature>
<keyword evidence="4 5" id="KW-0472">Membrane</keyword>
<keyword evidence="2 5" id="KW-0812">Transmembrane</keyword>
<evidence type="ECO:0000313" key="7">
    <source>
        <dbReference type="EMBL" id="PJC24348.1"/>
    </source>
</evidence>
<reference evidence="8" key="1">
    <citation type="submission" date="2017-09" db="EMBL/GenBank/DDBJ databases">
        <title>Depth-based differentiation of microbial function through sediment-hosted aquifers and enrichment of novel symbionts in the deep terrestrial subsurface.</title>
        <authorList>
            <person name="Probst A.J."/>
            <person name="Ladd B."/>
            <person name="Jarett J.K."/>
            <person name="Geller-Mcgrath D.E."/>
            <person name="Sieber C.M.K."/>
            <person name="Emerson J.B."/>
            <person name="Anantharaman K."/>
            <person name="Thomas B.C."/>
            <person name="Malmstrom R."/>
            <person name="Stieglmeier M."/>
            <person name="Klingl A."/>
            <person name="Woyke T."/>
            <person name="Ryan C.M."/>
            <person name="Banfield J.F."/>
        </authorList>
    </citation>
    <scope>NUCLEOTIDE SEQUENCE [LARGE SCALE GENOMIC DNA]</scope>
</reference>
<feature type="transmembrane region" description="Helical" evidence="5">
    <location>
        <begin position="84"/>
        <end position="105"/>
    </location>
</feature>
<evidence type="ECO:0000313" key="8">
    <source>
        <dbReference type="Proteomes" id="UP000230251"/>
    </source>
</evidence>
<evidence type="ECO:0000256" key="5">
    <source>
        <dbReference type="SAM" id="Phobius"/>
    </source>
</evidence>
<sequence>MMTNLRSTYRQSDEYTRIALVVLFCVMAGAMVASVFFSPQIVMALVLSVVILFLSFLRPTWTLGFLLLYLPFEPFLLKWISDDIYIFAKYGSELLIYVLAGSVIWKRISGQIKLKSTPIDIIFFIFILLAITSALVNWIPVTYAILGIRQIIRFILLFFITFYLSPNNKWIRNVIFALFGVLAIQVVLGYGQFIFGRSFDSFLLPSESRIAGDIQVSTGVTEFWDPGQRIFGTMGRYDQLGTFMAFIMLILVSLLYEPRLTKYRKYFAALLITSIPALAMTYSRSSWFGFVLGFLFISVWAKRDRRVMWAVGAVGVVILIYLAFSGLVINQLVEVSDQNIAERFFEAFSYRRWMSEYYGLGRMYWIVQSLISVIPSAFVFGHGPAMYGGGAAAALGNSQVYDSLGLPFGVYGSGGYVDNNWLSLWGEIGSLGFVVYLWMYATLFLICLRVWRSSKSTFTRALSLGVAATMMAVALNAFLATFLEVRTLAPYLWTMTGLVVLLADRENIDISNANNSR</sequence>
<evidence type="ECO:0000256" key="4">
    <source>
        <dbReference type="ARBA" id="ARBA00023136"/>
    </source>
</evidence>
<comment type="caution">
    <text evidence="7">The sequence shown here is derived from an EMBL/GenBank/DDBJ whole genome shotgun (WGS) entry which is preliminary data.</text>
</comment>
<dbReference type="PANTHER" id="PTHR37422">
    <property type="entry name" value="TEICHURONIC ACID BIOSYNTHESIS PROTEIN TUAE"/>
    <property type="match status" value="1"/>
</dbReference>
<feature type="transmembrane region" description="Helical" evidence="5">
    <location>
        <begin position="44"/>
        <end position="72"/>
    </location>
</feature>
<feature type="transmembrane region" description="Helical" evidence="5">
    <location>
        <begin position="428"/>
        <end position="450"/>
    </location>
</feature>
<protein>
    <recommendedName>
        <fullName evidence="6">O-antigen ligase-related domain-containing protein</fullName>
    </recommendedName>
</protein>
<dbReference type="InterPro" id="IPR007016">
    <property type="entry name" value="O-antigen_ligase-rel_domated"/>
</dbReference>
<feature type="transmembrane region" description="Helical" evidence="5">
    <location>
        <begin position="117"/>
        <end position="136"/>
    </location>
</feature>
<name>A0A2M8ENP7_9BACT</name>
<feature type="transmembrane region" description="Helical" evidence="5">
    <location>
        <begin position="176"/>
        <end position="195"/>
    </location>
</feature>
<feature type="transmembrane region" description="Helical" evidence="5">
    <location>
        <begin position="142"/>
        <end position="164"/>
    </location>
</feature>
<feature type="transmembrane region" description="Helical" evidence="5">
    <location>
        <begin position="462"/>
        <end position="482"/>
    </location>
</feature>
<feature type="transmembrane region" description="Helical" evidence="5">
    <location>
        <begin position="360"/>
        <end position="380"/>
    </location>
</feature>
<dbReference type="GO" id="GO:0016020">
    <property type="term" value="C:membrane"/>
    <property type="evidence" value="ECO:0007669"/>
    <property type="project" value="UniProtKB-SubCell"/>
</dbReference>
<organism evidence="7 8">
    <name type="scientific">Candidatus Uhrbacteria bacterium CG_4_9_14_0_2_um_filter_41_50</name>
    <dbReference type="NCBI Taxonomy" id="1975031"/>
    <lineage>
        <taxon>Bacteria</taxon>
        <taxon>Candidatus Uhriibacteriota</taxon>
    </lineage>
</organism>
<dbReference type="AlphaFoldDB" id="A0A2M8ENP7"/>
<dbReference type="Proteomes" id="UP000230251">
    <property type="component" value="Unassembled WGS sequence"/>
</dbReference>
<dbReference type="Pfam" id="PF04932">
    <property type="entry name" value="Wzy_C"/>
    <property type="match status" value="1"/>
</dbReference>
<dbReference type="PANTHER" id="PTHR37422:SF17">
    <property type="entry name" value="O-ANTIGEN LIGASE"/>
    <property type="match status" value="1"/>
</dbReference>
<feature type="transmembrane region" description="Helical" evidence="5">
    <location>
        <begin position="15"/>
        <end position="37"/>
    </location>
</feature>
<comment type="subcellular location">
    <subcellularLocation>
        <location evidence="1">Membrane</location>
        <topology evidence="1">Multi-pass membrane protein</topology>
    </subcellularLocation>
</comment>
<keyword evidence="3 5" id="KW-1133">Transmembrane helix</keyword>
<feature type="transmembrane region" description="Helical" evidence="5">
    <location>
        <begin position="239"/>
        <end position="256"/>
    </location>
</feature>
<dbReference type="InterPro" id="IPR051533">
    <property type="entry name" value="WaaL-like"/>
</dbReference>